<dbReference type="SMART" id="SM01204">
    <property type="entry name" value="FIST_C"/>
    <property type="match status" value="1"/>
</dbReference>
<name>C7RU66_ACCRE</name>
<dbReference type="eggNOG" id="COG4398">
    <property type="taxonomic scope" value="Bacteria"/>
</dbReference>
<dbReference type="Pfam" id="PF10442">
    <property type="entry name" value="FIST_C"/>
    <property type="match status" value="1"/>
</dbReference>
<dbReference type="OrthoDB" id="9770435at2"/>
<reference evidence="2" key="1">
    <citation type="submission" date="2009-08" db="EMBL/GenBank/DDBJ databases">
        <authorList>
            <consortium name="US DOE Joint Genome Institute"/>
            <person name="Lucas S."/>
            <person name="Copeland A."/>
            <person name="Lapidus A."/>
            <person name="Glavina del Rio T."/>
            <person name="Dalin E."/>
            <person name="Tice H."/>
            <person name="Bruce D."/>
            <person name="Barry K."/>
            <person name="Pitluck S."/>
            <person name="Lowry S."/>
            <person name="Larimer F."/>
            <person name="Land M."/>
            <person name="Hauser L."/>
            <person name="Kyrpides N."/>
            <person name="Ivanova N."/>
            <person name="McMahon K.D."/>
            <person name="Hugenholtz P."/>
        </authorList>
    </citation>
    <scope>NUCLEOTIDE SEQUENCE</scope>
    <source>
        <strain evidence="2">UW-1</strain>
    </source>
</reference>
<dbReference type="EMBL" id="CP001715">
    <property type="protein sequence ID" value="ACV36230.1"/>
    <property type="molecule type" value="Genomic_DNA"/>
</dbReference>
<proteinExistence type="predicted"/>
<sequence length="375" mass="38721">MSVASALVAGNDPLPGLAEQALAEALEKTGARQANGVLLFLTPEFSHHAQQTVIAVARAARCTQLVGGIAAGVFTDSGWVLDRPAAAVLVLAGDLSLGPPDLGVDTGEPLLAYGDGSFPGAWAVSGRQRCGGSFAGNAGRNERVAWQQGRLAAHCSVQVLGAHVDVDVSPGWRLLGGPHAVDNSRAYELLGIGGYAARDSLLRALQAAGYSEPQPAMRSLCAVLVADAGSASTQECPRLLGGAQRPIAIIDISDNGSVTLAERIAPGQRLAWAIRLPQAAVDDMRQSVARLAALAADPQAAVVFSCIGRGPYFHDGEDRDVDCLRERFPQLPLIGVYGTGQIAPNAAGGNRLLQNAVVTALLSQPIGNADVQSEP</sequence>
<dbReference type="InterPro" id="IPR019494">
    <property type="entry name" value="FIST_C"/>
</dbReference>
<protein>
    <recommendedName>
        <fullName evidence="1">FIST C-domain domain-containing protein</fullName>
    </recommendedName>
</protein>
<gene>
    <name evidence="2" type="ordered locus">CAP2UW1_2952</name>
</gene>
<dbReference type="HOGENOM" id="CLU_756306_0_0_4"/>
<dbReference type="AlphaFoldDB" id="C7RU66"/>
<organism evidence="2">
    <name type="scientific">Accumulibacter regalis</name>
    <dbReference type="NCBI Taxonomy" id="522306"/>
    <lineage>
        <taxon>Bacteria</taxon>
        <taxon>Pseudomonadati</taxon>
        <taxon>Pseudomonadota</taxon>
        <taxon>Betaproteobacteria</taxon>
        <taxon>Candidatus Accumulibacter</taxon>
    </lineage>
</organism>
<dbReference type="STRING" id="522306.CAP2UW1_2952"/>
<feature type="domain" description="FIST C-domain" evidence="1">
    <location>
        <begin position="197"/>
        <end position="345"/>
    </location>
</feature>
<evidence type="ECO:0000313" key="2">
    <source>
        <dbReference type="EMBL" id="ACV36230.1"/>
    </source>
</evidence>
<dbReference type="KEGG" id="app:CAP2UW1_2952"/>
<accession>C7RU66</accession>
<reference evidence="2" key="2">
    <citation type="submission" date="2009-09" db="EMBL/GenBank/DDBJ databases">
        <title>Complete sequence of chromosome of Candidatus Accumulibacter phosphatis clade IIA str. UW-1.</title>
        <authorList>
            <consortium name="US DOE Joint Genome Institute"/>
            <person name="Martin H.G."/>
            <person name="Ivanova N."/>
            <person name="Kunin V."/>
            <person name="Warnecke F."/>
            <person name="Barry K."/>
            <person name="He S."/>
            <person name="Salamov A."/>
            <person name="Szeto E."/>
            <person name="Dalin E."/>
            <person name="Pangilinan J.L."/>
            <person name="Lapidus A."/>
            <person name="Lowry S."/>
            <person name="Kyrpides N.C."/>
            <person name="McMahon K.D."/>
            <person name="Hugenholtz P."/>
        </authorList>
    </citation>
    <scope>NUCLEOTIDE SEQUENCE [LARGE SCALE GENOMIC DNA]</scope>
    <source>
        <strain evidence="2">UW-1</strain>
    </source>
</reference>
<evidence type="ECO:0000259" key="1">
    <source>
        <dbReference type="SMART" id="SM01204"/>
    </source>
</evidence>